<dbReference type="AlphaFoldDB" id="A0A1M4TNS7"/>
<dbReference type="OrthoDB" id="5510626at2"/>
<evidence type="ECO:0000313" key="3">
    <source>
        <dbReference type="Proteomes" id="UP000184076"/>
    </source>
</evidence>
<dbReference type="SMART" id="SM00100">
    <property type="entry name" value="cNMP"/>
    <property type="match status" value="1"/>
</dbReference>
<dbReference type="EMBL" id="FQVB01000004">
    <property type="protein sequence ID" value="SHE46045.1"/>
    <property type="molecule type" value="Genomic_DNA"/>
</dbReference>
<accession>A0A1M4TNS7</accession>
<organism evidence="2 3">
    <name type="scientific">Desulfacinum infernum DSM 9756</name>
    <dbReference type="NCBI Taxonomy" id="1121391"/>
    <lineage>
        <taxon>Bacteria</taxon>
        <taxon>Pseudomonadati</taxon>
        <taxon>Thermodesulfobacteriota</taxon>
        <taxon>Syntrophobacteria</taxon>
        <taxon>Syntrophobacterales</taxon>
        <taxon>Syntrophobacteraceae</taxon>
        <taxon>Desulfacinum</taxon>
    </lineage>
</organism>
<dbReference type="GO" id="GO:0003700">
    <property type="term" value="F:DNA-binding transcription factor activity"/>
    <property type="evidence" value="ECO:0007669"/>
    <property type="project" value="TreeGrafter"/>
</dbReference>
<dbReference type="InterPro" id="IPR018490">
    <property type="entry name" value="cNMP-bd_dom_sf"/>
</dbReference>
<dbReference type="Pfam" id="PF00027">
    <property type="entry name" value="cNMP_binding"/>
    <property type="match status" value="1"/>
</dbReference>
<proteinExistence type="predicted"/>
<dbReference type="InterPro" id="IPR050397">
    <property type="entry name" value="Env_Response_Regulators"/>
</dbReference>
<evidence type="ECO:0000313" key="2">
    <source>
        <dbReference type="EMBL" id="SHE46045.1"/>
    </source>
</evidence>
<dbReference type="RefSeq" id="WP_073036335.1">
    <property type="nucleotide sequence ID" value="NZ_FQVB01000004.1"/>
</dbReference>
<dbReference type="Gene3D" id="2.60.120.10">
    <property type="entry name" value="Jelly Rolls"/>
    <property type="match status" value="1"/>
</dbReference>
<dbReference type="InterPro" id="IPR000595">
    <property type="entry name" value="cNMP-bd_dom"/>
</dbReference>
<dbReference type="GO" id="GO:0005829">
    <property type="term" value="C:cytosol"/>
    <property type="evidence" value="ECO:0007669"/>
    <property type="project" value="TreeGrafter"/>
</dbReference>
<sequence length="162" mass="18206">MFIQQSDLFRDLDNRIIAQFMDQSEKITIEPGTILFREGDPATHFFVLLKGNIKLTLEEGSFVAYLVSKPGEVFGWSSLMDRPTYSATATALSETRAVRIPGEAMRRILESHPESAMRFYRRLAKTLGHRLLKTYEAVTSVSRAYTAESHGTGQILSMGTPD</sequence>
<dbReference type="Proteomes" id="UP000184076">
    <property type="component" value="Unassembled WGS sequence"/>
</dbReference>
<dbReference type="SUPFAM" id="SSF51206">
    <property type="entry name" value="cAMP-binding domain-like"/>
    <property type="match status" value="1"/>
</dbReference>
<protein>
    <submittedName>
        <fullName evidence="2">Cyclic nucleotide-binding domain-containing protein</fullName>
    </submittedName>
</protein>
<dbReference type="STRING" id="1121391.SAMN02745206_00333"/>
<evidence type="ECO:0000259" key="1">
    <source>
        <dbReference type="PROSITE" id="PS50042"/>
    </source>
</evidence>
<dbReference type="InterPro" id="IPR014710">
    <property type="entry name" value="RmlC-like_jellyroll"/>
</dbReference>
<name>A0A1M4TNS7_9BACT</name>
<dbReference type="PANTHER" id="PTHR24567">
    <property type="entry name" value="CRP FAMILY TRANSCRIPTIONAL REGULATORY PROTEIN"/>
    <property type="match status" value="1"/>
</dbReference>
<keyword evidence="3" id="KW-1185">Reference proteome</keyword>
<dbReference type="PROSITE" id="PS50042">
    <property type="entry name" value="CNMP_BINDING_3"/>
    <property type="match status" value="1"/>
</dbReference>
<gene>
    <name evidence="2" type="ORF">SAMN02745206_00333</name>
</gene>
<feature type="domain" description="Cyclic nucleotide-binding" evidence="1">
    <location>
        <begin position="8"/>
        <end position="126"/>
    </location>
</feature>
<reference evidence="3" key="1">
    <citation type="submission" date="2016-11" db="EMBL/GenBank/DDBJ databases">
        <authorList>
            <person name="Varghese N."/>
            <person name="Submissions S."/>
        </authorList>
    </citation>
    <scope>NUCLEOTIDE SEQUENCE [LARGE SCALE GENOMIC DNA]</scope>
    <source>
        <strain evidence="3">DSM 9756</strain>
    </source>
</reference>
<dbReference type="PANTHER" id="PTHR24567:SF74">
    <property type="entry name" value="HTH-TYPE TRANSCRIPTIONAL REGULATOR ARCR"/>
    <property type="match status" value="1"/>
</dbReference>
<dbReference type="CDD" id="cd00038">
    <property type="entry name" value="CAP_ED"/>
    <property type="match status" value="1"/>
</dbReference>